<keyword evidence="1" id="KW-1133">Transmembrane helix</keyword>
<reference evidence="2 3" key="1">
    <citation type="submission" date="2019-11" db="EMBL/GenBank/DDBJ databases">
        <title>P. haliotis isolates from Z. marina roots.</title>
        <authorList>
            <person name="Cohen M."/>
            <person name="Jospin G."/>
            <person name="Eisen J.A."/>
            <person name="Coil D.A."/>
        </authorList>
    </citation>
    <scope>NUCLEOTIDE SEQUENCE [LARGE SCALE GENOMIC DNA]</scope>
    <source>
        <strain evidence="2 3">UCD-MCMsp1aY</strain>
    </source>
</reference>
<keyword evidence="3" id="KW-1185">Reference proteome</keyword>
<protein>
    <submittedName>
        <fullName evidence="2">Uncharacterized protein</fullName>
    </submittedName>
</protein>
<evidence type="ECO:0000313" key="2">
    <source>
        <dbReference type="EMBL" id="MUH73287.1"/>
    </source>
</evidence>
<feature type="transmembrane region" description="Helical" evidence="1">
    <location>
        <begin position="6"/>
        <end position="26"/>
    </location>
</feature>
<dbReference type="EMBL" id="WOCD01000005">
    <property type="protein sequence ID" value="MUH73287.1"/>
    <property type="molecule type" value="Genomic_DNA"/>
</dbReference>
<sequence length="81" mass="8589">MSQQGSAGNVIAALCNVFFPGLGFLVQGRILAAIVTAMLVFGGYALFWLVVPAIIGGLIHLWSIINAATFKGDRVIVVRDE</sequence>
<dbReference type="RefSeq" id="WP_155696478.1">
    <property type="nucleotide sequence ID" value="NZ_BAAAFQ010000007.1"/>
</dbReference>
<dbReference type="OrthoDB" id="964739at2"/>
<proteinExistence type="predicted"/>
<keyword evidence="1" id="KW-0812">Transmembrane</keyword>
<organism evidence="2 3">
    <name type="scientific">Psychrosphaera haliotis</name>
    <dbReference type="NCBI Taxonomy" id="555083"/>
    <lineage>
        <taxon>Bacteria</taxon>
        <taxon>Pseudomonadati</taxon>
        <taxon>Pseudomonadota</taxon>
        <taxon>Gammaproteobacteria</taxon>
        <taxon>Alteromonadales</taxon>
        <taxon>Pseudoalteromonadaceae</taxon>
        <taxon>Psychrosphaera</taxon>
    </lineage>
</organism>
<name>A0A6N8FDQ4_9GAMM</name>
<gene>
    <name evidence="2" type="ORF">GNP35_12810</name>
</gene>
<dbReference type="Proteomes" id="UP000439994">
    <property type="component" value="Unassembled WGS sequence"/>
</dbReference>
<accession>A0A6N8FDQ4</accession>
<evidence type="ECO:0000256" key="1">
    <source>
        <dbReference type="SAM" id="Phobius"/>
    </source>
</evidence>
<keyword evidence="1" id="KW-0472">Membrane</keyword>
<evidence type="ECO:0000313" key="3">
    <source>
        <dbReference type="Proteomes" id="UP000439994"/>
    </source>
</evidence>
<feature type="transmembrane region" description="Helical" evidence="1">
    <location>
        <begin position="38"/>
        <end position="65"/>
    </location>
</feature>
<dbReference type="AlphaFoldDB" id="A0A6N8FDQ4"/>
<comment type="caution">
    <text evidence="2">The sequence shown here is derived from an EMBL/GenBank/DDBJ whole genome shotgun (WGS) entry which is preliminary data.</text>
</comment>